<sequence>MSEQLQCHVESVTPLTEFVYRIKLRPESPAAFQAGQYLQLCITANDKRPFSIASVPGDGTLELHIGASIRDGKAMQVIHFLQVNREIKVELPFGDAYLRQPQQRPIVLVIGGTGFSYARSIIGELLKQPLKQPVYLYWGGRDRRSLYLTPLAQQWESKEHFHFIPVLETPPSGWQGKIGKVHEAVLEDFVSLDGYDVYVAGPFEMAGVVRATFAERGLHPDHLYGDAYSFI</sequence>
<dbReference type="PANTHER" id="PTHR47354">
    <property type="entry name" value="NADH OXIDOREDUCTASE HCR"/>
    <property type="match status" value="1"/>
</dbReference>
<protein>
    <submittedName>
        <fullName evidence="6">NAD(P)H-flavin reductase</fullName>
        <ecNumber evidence="6">1.5.1.41</ecNumber>
    </submittedName>
</protein>
<dbReference type="Gene3D" id="2.40.30.10">
    <property type="entry name" value="Translation factors"/>
    <property type="match status" value="1"/>
</dbReference>
<dbReference type="InterPro" id="IPR017927">
    <property type="entry name" value="FAD-bd_FR_type"/>
</dbReference>
<proteinExistence type="inferred from homology"/>
<evidence type="ECO:0000256" key="4">
    <source>
        <dbReference type="ARBA" id="ARBA00038177"/>
    </source>
</evidence>
<dbReference type="PRINTS" id="PR00410">
    <property type="entry name" value="PHEHYDRXLASE"/>
</dbReference>
<dbReference type="InterPro" id="IPR001433">
    <property type="entry name" value="OxRdtase_FAD/NAD-bd"/>
</dbReference>
<dbReference type="SUPFAM" id="SSF52343">
    <property type="entry name" value="Ferredoxin reductase-like, C-terminal NADP-linked domain"/>
    <property type="match status" value="1"/>
</dbReference>
<evidence type="ECO:0000259" key="5">
    <source>
        <dbReference type="PROSITE" id="PS51384"/>
    </source>
</evidence>
<keyword evidence="7" id="KW-1185">Reference proteome</keyword>
<organism evidence="6 7">
    <name type="scientific">Corallincola platygyrae</name>
    <dbReference type="NCBI Taxonomy" id="1193278"/>
    <lineage>
        <taxon>Bacteria</taxon>
        <taxon>Pseudomonadati</taxon>
        <taxon>Pseudomonadota</taxon>
        <taxon>Gammaproteobacteria</taxon>
        <taxon>Alteromonadales</taxon>
        <taxon>Psychromonadaceae</taxon>
        <taxon>Corallincola</taxon>
    </lineage>
</organism>
<gene>
    <name evidence="6" type="primary">fre</name>
    <name evidence="6" type="ORF">ACFSJ3_08700</name>
</gene>
<dbReference type="InterPro" id="IPR008333">
    <property type="entry name" value="Cbr1-like_FAD-bd_dom"/>
</dbReference>
<dbReference type="InterPro" id="IPR039261">
    <property type="entry name" value="FNR_nucleotide-bd"/>
</dbReference>
<evidence type="ECO:0000313" key="6">
    <source>
        <dbReference type="EMBL" id="MFD2096061.1"/>
    </source>
</evidence>
<comment type="caution">
    <text evidence="6">The sequence shown here is derived from an EMBL/GenBank/DDBJ whole genome shotgun (WGS) entry which is preliminary data.</text>
</comment>
<accession>A0ABW4XKL6</accession>
<dbReference type="Pfam" id="PF00970">
    <property type="entry name" value="FAD_binding_6"/>
    <property type="match status" value="1"/>
</dbReference>
<dbReference type="GO" id="GO:0052875">
    <property type="term" value="F:riboflavin reductase [NAD(P)H] activity"/>
    <property type="evidence" value="ECO:0007669"/>
    <property type="project" value="UniProtKB-EC"/>
</dbReference>
<dbReference type="RefSeq" id="WP_345341031.1">
    <property type="nucleotide sequence ID" value="NZ_BAABLI010000017.1"/>
</dbReference>
<dbReference type="EC" id="1.5.1.41" evidence="6"/>
<dbReference type="EMBL" id="JBHUHT010000011">
    <property type="protein sequence ID" value="MFD2096061.1"/>
    <property type="molecule type" value="Genomic_DNA"/>
</dbReference>
<dbReference type="PROSITE" id="PS51384">
    <property type="entry name" value="FAD_FR"/>
    <property type="match status" value="1"/>
</dbReference>
<evidence type="ECO:0000256" key="1">
    <source>
        <dbReference type="ARBA" id="ARBA00023002"/>
    </source>
</evidence>
<comment type="similarity">
    <text evidence="4">Belongs to the Fre/LuxG FAD/NAD(P) flavoprotein oxidoreductase family.</text>
</comment>
<feature type="domain" description="FAD-binding FR-type" evidence="5">
    <location>
        <begin position="2"/>
        <end position="99"/>
    </location>
</feature>
<name>A0ABW4XKL6_9GAMM</name>
<dbReference type="SUPFAM" id="SSF63380">
    <property type="entry name" value="Riboflavin synthase domain-like"/>
    <property type="match status" value="1"/>
</dbReference>
<comment type="cofactor">
    <cofactor evidence="3">
        <name>[2Fe-2S] cluster</name>
        <dbReference type="ChEBI" id="CHEBI:190135"/>
    </cofactor>
</comment>
<keyword evidence="1 6" id="KW-0560">Oxidoreductase</keyword>
<dbReference type="Gene3D" id="3.40.50.80">
    <property type="entry name" value="Nucleotide-binding domain of ferredoxin-NADP reductase (FNR) module"/>
    <property type="match status" value="1"/>
</dbReference>
<dbReference type="Proteomes" id="UP001597380">
    <property type="component" value="Unassembled WGS sequence"/>
</dbReference>
<dbReference type="NCBIfam" id="NF005963">
    <property type="entry name" value="PRK08051.1"/>
    <property type="match status" value="1"/>
</dbReference>
<dbReference type="PANTHER" id="PTHR47354:SF7">
    <property type="entry name" value="NAD(P)H-FLAVIN REDUCTASE"/>
    <property type="match status" value="1"/>
</dbReference>
<dbReference type="Pfam" id="PF00175">
    <property type="entry name" value="NAD_binding_1"/>
    <property type="match status" value="1"/>
</dbReference>
<reference evidence="7" key="1">
    <citation type="journal article" date="2019" name="Int. J. Syst. Evol. Microbiol.">
        <title>The Global Catalogue of Microorganisms (GCM) 10K type strain sequencing project: providing services to taxonomists for standard genome sequencing and annotation.</title>
        <authorList>
            <consortium name="The Broad Institute Genomics Platform"/>
            <consortium name="The Broad Institute Genome Sequencing Center for Infectious Disease"/>
            <person name="Wu L."/>
            <person name="Ma J."/>
        </authorList>
    </citation>
    <scope>NUCLEOTIDE SEQUENCE [LARGE SCALE GENOMIC DNA]</scope>
    <source>
        <strain evidence="7">CGMCC 1.10992</strain>
    </source>
</reference>
<keyword evidence="2" id="KW-0455">Luminescence</keyword>
<dbReference type="CDD" id="cd06189">
    <property type="entry name" value="flavin_oxioreductase"/>
    <property type="match status" value="1"/>
</dbReference>
<dbReference type="InterPro" id="IPR017938">
    <property type="entry name" value="Riboflavin_synthase-like_b-brl"/>
</dbReference>
<evidence type="ECO:0000256" key="3">
    <source>
        <dbReference type="ARBA" id="ARBA00034078"/>
    </source>
</evidence>
<evidence type="ECO:0000313" key="7">
    <source>
        <dbReference type="Proteomes" id="UP001597380"/>
    </source>
</evidence>
<dbReference type="InterPro" id="IPR050415">
    <property type="entry name" value="MRET"/>
</dbReference>
<evidence type="ECO:0000256" key="2">
    <source>
        <dbReference type="ARBA" id="ARBA00023223"/>
    </source>
</evidence>